<feature type="domain" description="EF-hand" evidence="2">
    <location>
        <begin position="5"/>
        <end position="40"/>
    </location>
</feature>
<evidence type="ECO:0000313" key="3">
    <source>
        <dbReference type="EMBL" id="PIO73697.1"/>
    </source>
</evidence>
<reference evidence="3 4" key="1">
    <citation type="submission" date="2015-09" db="EMBL/GenBank/DDBJ databases">
        <title>Draft genome of the parasitic nematode Teladorsagia circumcincta isolate WARC Sus (inbred).</title>
        <authorList>
            <person name="Mitreva M."/>
        </authorList>
    </citation>
    <scope>NUCLEOTIDE SEQUENCE [LARGE SCALE GENOMIC DNA]</scope>
    <source>
        <strain evidence="3 4">S</strain>
    </source>
</reference>
<name>A0A2G9UTY0_TELCI</name>
<dbReference type="Pfam" id="PF13499">
    <property type="entry name" value="EF-hand_7"/>
    <property type="match status" value="1"/>
</dbReference>
<dbReference type="PROSITE" id="PS50222">
    <property type="entry name" value="EF_HAND_2"/>
    <property type="match status" value="2"/>
</dbReference>
<keyword evidence="4" id="KW-1185">Reference proteome</keyword>
<dbReference type="InterPro" id="IPR002048">
    <property type="entry name" value="EF_hand_dom"/>
</dbReference>
<dbReference type="SMART" id="SM00054">
    <property type="entry name" value="EFh"/>
    <property type="match status" value="3"/>
</dbReference>
<dbReference type="SUPFAM" id="SSF47473">
    <property type="entry name" value="EF-hand"/>
    <property type="match status" value="1"/>
</dbReference>
<dbReference type="Gene3D" id="1.10.238.10">
    <property type="entry name" value="EF-hand"/>
    <property type="match status" value="1"/>
</dbReference>
<proteinExistence type="predicted"/>
<dbReference type="GO" id="GO:0005509">
    <property type="term" value="F:calcium ion binding"/>
    <property type="evidence" value="ECO:0007669"/>
    <property type="project" value="InterPro"/>
</dbReference>
<dbReference type="InterPro" id="IPR018247">
    <property type="entry name" value="EF_Hand_1_Ca_BS"/>
</dbReference>
<dbReference type="AlphaFoldDB" id="A0A2G9UTY0"/>
<evidence type="ECO:0000256" key="1">
    <source>
        <dbReference type="ARBA" id="ARBA00022837"/>
    </source>
</evidence>
<accession>A0A2G9UTY0</accession>
<feature type="domain" description="EF-hand" evidence="2">
    <location>
        <begin position="76"/>
        <end position="111"/>
    </location>
</feature>
<protein>
    <submittedName>
        <fullName evidence="3">EF hand</fullName>
    </submittedName>
</protein>
<dbReference type="OrthoDB" id="26525at2759"/>
<dbReference type="Pfam" id="PF13202">
    <property type="entry name" value="EF-hand_5"/>
    <property type="match status" value="1"/>
</dbReference>
<dbReference type="PROSITE" id="PS00018">
    <property type="entry name" value="EF_HAND_1"/>
    <property type="match status" value="1"/>
</dbReference>
<dbReference type="EMBL" id="KZ345404">
    <property type="protein sequence ID" value="PIO73697.1"/>
    <property type="molecule type" value="Genomic_DNA"/>
</dbReference>
<evidence type="ECO:0000259" key="2">
    <source>
        <dbReference type="PROSITE" id="PS50222"/>
    </source>
</evidence>
<keyword evidence="1" id="KW-0106">Calcium</keyword>
<sequence length="111" mass="12737">MARGDLKKFGVNSFDAVDTDDNGAINFNEFEKWYKKTQHETSDAKIKNIFHKYDVSRDQTLEVAEFVPLAYEISRKPVDTAEEIFRRMDLNHDGTIDLNEAAIARKEHGTG</sequence>
<evidence type="ECO:0000313" key="4">
    <source>
        <dbReference type="Proteomes" id="UP000230423"/>
    </source>
</evidence>
<gene>
    <name evidence="3" type="ORF">TELCIR_04327</name>
</gene>
<organism evidence="3 4">
    <name type="scientific">Teladorsagia circumcincta</name>
    <name type="common">Brown stomach worm</name>
    <name type="synonym">Ostertagia circumcincta</name>
    <dbReference type="NCBI Taxonomy" id="45464"/>
    <lineage>
        <taxon>Eukaryota</taxon>
        <taxon>Metazoa</taxon>
        <taxon>Ecdysozoa</taxon>
        <taxon>Nematoda</taxon>
        <taxon>Chromadorea</taxon>
        <taxon>Rhabditida</taxon>
        <taxon>Rhabditina</taxon>
        <taxon>Rhabditomorpha</taxon>
        <taxon>Strongyloidea</taxon>
        <taxon>Trichostrongylidae</taxon>
        <taxon>Teladorsagia</taxon>
    </lineage>
</organism>
<dbReference type="Proteomes" id="UP000230423">
    <property type="component" value="Unassembled WGS sequence"/>
</dbReference>
<dbReference type="InterPro" id="IPR011992">
    <property type="entry name" value="EF-hand-dom_pair"/>
</dbReference>